<evidence type="ECO:0000313" key="2">
    <source>
        <dbReference type="EMBL" id="GGK37812.1"/>
    </source>
</evidence>
<feature type="transmembrane region" description="Helical" evidence="1">
    <location>
        <begin position="41"/>
        <end position="62"/>
    </location>
</feature>
<keyword evidence="1" id="KW-1133">Transmembrane helix</keyword>
<keyword evidence="1" id="KW-0472">Membrane</keyword>
<comment type="caution">
    <text evidence="2">The sequence shown here is derived from an EMBL/GenBank/DDBJ whole genome shotgun (WGS) entry which is preliminary data.</text>
</comment>
<sequence length="63" mass="6379">MNQSTLSRSLPDAVAEARARSAPRAIAVAAPVEGEAPNWRVAALGFCVSLAATVTLAFGLAAL</sequence>
<organism evidence="2 3">
    <name type="scientific">Salinarimonas ramus</name>
    <dbReference type="NCBI Taxonomy" id="690164"/>
    <lineage>
        <taxon>Bacteria</taxon>
        <taxon>Pseudomonadati</taxon>
        <taxon>Pseudomonadota</taxon>
        <taxon>Alphaproteobacteria</taxon>
        <taxon>Hyphomicrobiales</taxon>
        <taxon>Salinarimonadaceae</taxon>
        <taxon>Salinarimonas</taxon>
    </lineage>
</organism>
<keyword evidence="1" id="KW-0812">Transmembrane</keyword>
<dbReference type="RefSeq" id="WP_188913658.1">
    <property type="nucleotide sequence ID" value="NZ_BMMF01000007.1"/>
</dbReference>
<protein>
    <submittedName>
        <fullName evidence="2">Uncharacterized protein</fullName>
    </submittedName>
</protein>
<reference evidence="2 3" key="1">
    <citation type="journal article" date="2014" name="Int. J. Syst. Evol. Microbiol.">
        <title>Complete genome sequence of Corynebacterium casei LMG S-19264T (=DSM 44701T), isolated from a smear-ripened cheese.</title>
        <authorList>
            <consortium name="US DOE Joint Genome Institute (JGI-PGF)"/>
            <person name="Walter F."/>
            <person name="Albersmeier A."/>
            <person name="Kalinowski J."/>
            <person name="Ruckert C."/>
        </authorList>
    </citation>
    <scope>NUCLEOTIDE SEQUENCE [LARGE SCALE GENOMIC DNA]</scope>
    <source>
        <strain evidence="2 3">CGMCC 1.9161</strain>
    </source>
</reference>
<evidence type="ECO:0000256" key="1">
    <source>
        <dbReference type="SAM" id="Phobius"/>
    </source>
</evidence>
<keyword evidence="3" id="KW-1185">Reference proteome</keyword>
<evidence type="ECO:0000313" key="3">
    <source>
        <dbReference type="Proteomes" id="UP000600449"/>
    </source>
</evidence>
<proteinExistence type="predicted"/>
<name>A0A917V4T9_9HYPH</name>
<dbReference type="Proteomes" id="UP000600449">
    <property type="component" value="Unassembled WGS sequence"/>
</dbReference>
<dbReference type="AlphaFoldDB" id="A0A917V4T9"/>
<dbReference type="EMBL" id="BMMF01000007">
    <property type="protein sequence ID" value="GGK37812.1"/>
    <property type="molecule type" value="Genomic_DNA"/>
</dbReference>
<accession>A0A917V4T9</accession>
<gene>
    <name evidence="2" type="ORF">GCM10011322_26100</name>
</gene>